<dbReference type="GO" id="GO:0030154">
    <property type="term" value="P:cell differentiation"/>
    <property type="evidence" value="ECO:0007669"/>
    <property type="project" value="TreeGrafter"/>
</dbReference>
<dbReference type="InterPro" id="IPR020479">
    <property type="entry name" value="HD_metazoa"/>
</dbReference>
<dbReference type="CDD" id="cd00086">
    <property type="entry name" value="homeodomain"/>
    <property type="match status" value="1"/>
</dbReference>
<evidence type="ECO:0000256" key="1">
    <source>
        <dbReference type="ARBA" id="ARBA00004123"/>
    </source>
</evidence>
<dbReference type="Gene3D" id="1.10.10.60">
    <property type="entry name" value="Homeodomain-like"/>
    <property type="match status" value="1"/>
</dbReference>
<evidence type="ECO:0000256" key="7">
    <source>
        <dbReference type="PROSITE-ProRule" id="PRU00108"/>
    </source>
</evidence>
<dbReference type="PRINTS" id="PR00024">
    <property type="entry name" value="HOMEOBOX"/>
</dbReference>
<evidence type="ECO:0000313" key="12">
    <source>
        <dbReference type="Proteomes" id="UP001445076"/>
    </source>
</evidence>
<dbReference type="Pfam" id="PF00046">
    <property type="entry name" value="Homeodomain"/>
    <property type="match status" value="1"/>
</dbReference>
<dbReference type="FunFam" id="1.10.10.60:FF:000574">
    <property type="entry name" value="Homeobox protein CHOX-CAD2"/>
    <property type="match status" value="1"/>
</dbReference>
<keyword evidence="3" id="KW-0217">Developmental protein</keyword>
<proteinExistence type="inferred from homology"/>
<gene>
    <name evidence="11" type="ORF">OTU49_006506</name>
</gene>
<evidence type="ECO:0000259" key="10">
    <source>
        <dbReference type="PROSITE" id="PS50071"/>
    </source>
</evidence>
<dbReference type="EMBL" id="JARKIK010000054">
    <property type="protein sequence ID" value="KAK8733178.1"/>
    <property type="molecule type" value="Genomic_DNA"/>
</dbReference>
<feature type="compositionally biased region" description="Low complexity" evidence="9">
    <location>
        <begin position="144"/>
        <end position="156"/>
    </location>
</feature>
<dbReference type="GO" id="GO:0005634">
    <property type="term" value="C:nucleus"/>
    <property type="evidence" value="ECO:0007669"/>
    <property type="project" value="UniProtKB-SubCell"/>
</dbReference>
<dbReference type="Proteomes" id="UP001445076">
    <property type="component" value="Unassembled WGS sequence"/>
</dbReference>
<dbReference type="InterPro" id="IPR047152">
    <property type="entry name" value="Caudal_homeobox"/>
</dbReference>
<evidence type="ECO:0000256" key="3">
    <source>
        <dbReference type="ARBA" id="ARBA00022473"/>
    </source>
</evidence>
<dbReference type="GO" id="GO:0009948">
    <property type="term" value="P:anterior/posterior axis specification"/>
    <property type="evidence" value="ECO:0007669"/>
    <property type="project" value="TreeGrafter"/>
</dbReference>
<evidence type="ECO:0000313" key="11">
    <source>
        <dbReference type="EMBL" id="KAK8733178.1"/>
    </source>
</evidence>
<comment type="subcellular location">
    <subcellularLocation>
        <location evidence="1 7 8">Nucleus</location>
    </subcellularLocation>
</comment>
<dbReference type="InterPro" id="IPR017970">
    <property type="entry name" value="Homeobox_CS"/>
</dbReference>
<dbReference type="PANTHER" id="PTHR24332:SF9">
    <property type="entry name" value="HOMEOTIC PROTEIN CAUDAL"/>
    <property type="match status" value="1"/>
</dbReference>
<name>A0AAW0X160_CHEQU</name>
<evidence type="ECO:0000256" key="5">
    <source>
        <dbReference type="ARBA" id="ARBA00023155"/>
    </source>
</evidence>
<feature type="compositionally biased region" description="Gly residues" evidence="9">
    <location>
        <begin position="186"/>
        <end position="195"/>
    </location>
</feature>
<feature type="compositionally biased region" description="Basic and acidic residues" evidence="9">
    <location>
        <begin position="163"/>
        <end position="176"/>
    </location>
</feature>
<protein>
    <recommendedName>
        <fullName evidence="10">Homeobox domain-containing protein</fullName>
    </recommendedName>
</protein>
<feature type="domain" description="Homeobox" evidence="10">
    <location>
        <begin position="274"/>
        <end position="334"/>
    </location>
</feature>
<dbReference type="PROSITE" id="PS50071">
    <property type="entry name" value="HOMEOBOX_2"/>
    <property type="match status" value="1"/>
</dbReference>
<evidence type="ECO:0000256" key="8">
    <source>
        <dbReference type="RuleBase" id="RU000682"/>
    </source>
</evidence>
<dbReference type="InterPro" id="IPR001356">
    <property type="entry name" value="HD"/>
</dbReference>
<comment type="similarity">
    <text evidence="2">Belongs to the Caudal homeobox family.</text>
</comment>
<dbReference type="PANTHER" id="PTHR24332">
    <property type="entry name" value="HOMEOBOX PROTEIN CDX"/>
    <property type="match status" value="1"/>
</dbReference>
<reference evidence="11 12" key="1">
    <citation type="journal article" date="2024" name="BMC Genomics">
        <title>Genome assembly of redclaw crayfish (Cherax quadricarinatus) provides insights into its immune adaptation and hypoxia tolerance.</title>
        <authorList>
            <person name="Liu Z."/>
            <person name="Zheng J."/>
            <person name="Li H."/>
            <person name="Fang K."/>
            <person name="Wang S."/>
            <person name="He J."/>
            <person name="Zhou D."/>
            <person name="Weng S."/>
            <person name="Chi M."/>
            <person name="Gu Z."/>
            <person name="He J."/>
            <person name="Li F."/>
            <person name="Wang M."/>
        </authorList>
    </citation>
    <scope>NUCLEOTIDE SEQUENCE [LARGE SCALE GENOMIC DNA]</scope>
    <source>
        <strain evidence="11">ZL_2023a</strain>
    </source>
</reference>
<keyword evidence="6 7" id="KW-0539">Nucleus</keyword>
<keyword evidence="12" id="KW-1185">Reference proteome</keyword>
<dbReference type="PROSITE" id="PS00027">
    <property type="entry name" value="HOMEOBOX_1"/>
    <property type="match status" value="1"/>
</dbReference>
<feature type="DNA-binding region" description="Homeobox" evidence="7">
    <location>
        <begin position="276"/>
        <end position="335"/>
    </location>
</feature>
<dbReference type="GO" id="GO:0009887">
    <property type="term" value="P:animal organ morphogenesis"/>
    <property type="evidence" value="ECO:0007669"/>
    <property type="project" value="TreeGrafter"/>
</dbReference>
<keyword evidence="5 7" id="KW-0371">Homeobox</keyword>
<keyword evidence="4 7" id="KW-0238">DNA-binding</keyword>
<evidence type="ECO:0000256" key="6">
    <source>
        <dbReference type="ARBA" id="ARBA00023242"/>
    </source>
</evidence>
<dbReference type="GO" id="GO:0000977">
    <property type="term" value="F:RNA polymerase II transcription regulatory region sequence-specific DNA binding"/>
    <property type="evidence" value="ECO:0007669"/>
    <property type="project" value="TreeGrafter"/>
</dbReference>
<organism evidence="11 12">
    <name type="scientific">Cherax quadricarinatus</name>
    <name type="common">Australian red claw crayfish</name>
    <dbReference type="NCBI Taxonomy" id="27406"/>
    <lineage>
        <taxon>Eukaryota</taxon>
        <taxon>Metazoa</taxon>
        <taxon>Ecdysozoa</taxon>
        <taxon>Arthropoda</taxon>
        <taxon>Crustacea</taxon>
        <taxon>Multicrustacea</taxon>
        <taxon>Malacostraca</taxon>
        <taxon>Eumalacostraca</taxon>
        <taxon>Eucarida</taxon>
        <taxon>Decapoda</taxon>
        <taxon>Pleocyemata</taxon>
        <taxon>Astacidea</taxon>
        <taxon>Parastacoidea</taxon>
        <taxon>Parastacidae</taxon>
        <taxon>Cherax</taxon>
    </lineage>
</organism>
<dbReference type="AlphaFoldDB" id="A0AAW0X160"/>
<dbReference type="SMART" id="SM00389">
    <property type="entry name" value="HOX"/>
    <property type="match status" value="1"/>
</dbReference>
<dbReference type="SUPFAM" id="SSF46689">
    <property type="entry name" value="Homeodomain-like"/>
    <property type="match status" value="1"/>
</dbReference>
<dbReference type="GO" id="GO:0000981">
    <property type="term" value="F:DNA-binding transcription factor activity, RNA polymerase II-specific"/>
    <property type="evidence" value="ECO:0007669"/>
    <property type="project" value="InterPro"/>
</dbReference>
<evidence type="ECO:0000256" key="2">
    <source>
        <dbReference type="ARBA" id="ARBA00010341"/>
    </source>
</evidence>
<dbReference type="InterPro" id="IPR000047">
    <property type="entry name" value="HTH_motif"/>
</dbReference>
<dbReference type="PRINTS" id="PR00031">
    <property type="entry name" value="HTHREPRESSR"/>
</dbReference>
<comment type="caution">
    <text evidence="11">The sequence shown here is derived from an EMBL/GenBank/DDBJ whole genome shotgun (WGS) entry which is preliminary data.</text>
</comment>
<accession>A0AAW0X160</accession>
<feature type="region of interest" description="Disordered" evidence="9">
    <location>
        <begin position="1"/>
        <end position="21"/>
    </location>
</feature>
<evidence type="ECO:0000256" key="4">
    <source>
        <dbReference type="ARBA" id="ARBA00023125"/>
    </source>
</evidence>
<dbReference type="InterPro" id="IPR009057">
    <property type="entry name" value="Homeodomain-like_sf"/>
</dbReference>
<evidence type="ECO:0000256" key="9">
    <source>
        <dbReference type="SAM" id="MobiDB-lite"/>
    </source>
</evidence>
<feature type="region of interest" description="Disordered" evidence="9">
    <location>
        <begin position="97"/>
        <end position="224"/>
    </location>
</feature>
<sequence length="393" mass="43653">MVLGVESTDRTMYPAANRPPHHPVVGQQSHTAGYFGYYQQQPAHHHHHPHHHHHHHHQYAPPDLNCNLQPFMAAGQFTDGLQSSAWHSPMYMAPAHHPAAAHCQQRSPSGYEDWTPSLHHSGGVSPLPQAVPSSGLHQPPHTPSPCAAAAHTAPASPNYPHYQKVDHLPNAHHDYAGDSVVPAASGGDGGGGGGQSPHNGLPLSDATQEAASPPTVAPPARPQQVRSPFEWMKKPSYPAQPNQDAAYLDLDGLSVKGTLTDEAERGTWRPGKTRTKDKYRVVYSDHQRLELEKEFHYSRYITIRRKSELASMLGLSERQVKIWFQNRRAKERKQMKKRDELMQKEKLESVQYHTPTVTSVPPMQPMHPHVSSAQHLPSSKPLMMDVKPILGLD</sequence>